<dbReference type="EMBL" id="QFBC01000002">
    <property type="protein sequence ID" value="PWE56913.1"/>
    <property type="molecule type" value="Genomic_DNA"/>
</dbReference>
<accession>A0A2U2DUC0</accession>
<dbReference type="AlphaFoldDB" id="A0A2U2DUC0"/>
<organism evidence="1 2">
    <name type="scientific">Metarhizobium album</name>
    <dbReference type="NCBI Taxonomy" id="2182425"/>
    <lineage>
        <taxon>Bacteria</taxon>
        <taxon>Pseudomonadati</taxon>
        <taxon>Pseudomonadota</taxon>
        <taxon>Alphaproteobacteria</taxon>
        <taxon>Hyphomicrobiales</taxon>
        <taxon>Rhizobiaceae</taxon>
        <taxon>Metarhizobium</taxon>
    </lineage>
</organism>
<dbReference type="Proteomes" id="UP000245252">
    <property type="component" value="Unassembled WGS sequence"/>
</dbReference>
<dbReference type="OrthoDB" id="8400549at2"/>
<sequence>MSSWKKAGFAGSRWRLFRRLARSLIGSSESIDVEMMPDAWKRDVGLLDGREPRMPPQDRCWPF</sequence>
<protein>
    <submittedName>
        <fullName evidence="1">Uncharacterized protein</fullName>
    </submittedName>
</protein>
<comment type="caution">
    <text evidence="1">The sequence shown here is derived from an EMBL/GenBank/DDBJ whole genome shotgun (WGS) entry which is preliminary data.</text>
</comment>
<proteinExistence type="predicted"/>
<gene>
    <name evidence="1" type="ORF">DEM27_04520</name>
</gene>
<evidence type="ECO:0000313" key="1">
    <source>
        <dbReference type="EMBL" id="PWE56913.1"/>
    </source>
</evidence>
<name>A0A2U2DUC0_9HYPH</name>
<dbReference type="RefSeq" id="WP_109457017.1">
    <property type="nucleotide sequence ID" value="NZ_QFBC01000002.1"/>
</dbReference>
<evidence type="ECO:0000313" key="2">
    <source>
        <dbReference type="Proteomes" id="UP000245252"/>
    </source>
</evidence>
<reference evidence="1 2" key="1">
    <citation type="submission" date="2018-05" db="EMBL/GenBank/DDBJ databases">
        <title>The draft genome of strain NS-104.</title>
        <authorList>
            <person name="Hang P."/>
            <person name="Jiang J."/>
        </authorList>
    </citation>
    <scope>NUCLEOTIDE SEQUENCE [LARGE SCALE GENOMIC DNA]</scope>
    <source>
        <strain evidence="1 2">NS-104</strain>
    </source>
</reference>
<keyword evidence="2" id="KW-1185">Reference proteome</keyword>